<organism evidence="1 2">
    <name type="scientific">Phytophthora cactorum</name>
    <dbReference type="NCBI Taxonomy" id="29920"/>
    <lineage>
        <taxon>Eukaryota</taxon>
        <taxon>Sar</taxon>
        <taxon>Stramenopiles</taxon>
        <taxon>Oomycota</taxon>
        <taxon>Peronosporomycetes</taxon>
        <taxon>Peronosporales</taxon>
        <taxon>Peronosporaceae</taxon>
        <taxon>Phytophthora</taxon>
    </lineage>
</organism>
<dbReference type="VEuPathDB" id="FungiDB:PC110_g10574"/>
<accession>A0A8T1KEN5</accession>
<protein>
    <submittedName>
        <fullName evidence="1">Uncharacterized protein</fullName>
    </submittedName>
</protein>
<dbReference type="Proteomes" id="UP000735874">
    <property type="component" value="Unassembled WGS sequence"/>
</dbReference>
<evidence type="ECO:0000313" key="1">
    <source>
        <dbReference type="EMBL" id="KAG2854318.1"/>
    </source>
</evidence>
<proteinExistence type="predicted"/>
<dbReference type="EMBL" id="RCMG01000434">
    <property type="protein sequence ID" value="KAG2854318.1"/>
    <property type="molecule type" value="Genomic_DNA"/>
</dbReference>
<dbReference type="VEuPathDB" id="FungiDB:PC110_g10575"/>
<dbReference type="AlphaFoldDB" id="A0A8T1KEN5"/>
<evidence type="ECO:0000313" key="2">
    <source>
        <dbReference type="Proteomes" id="UP000735874"/>
    </source>
</evidence>
<gene>
    <name evidence="1" type="ORF">PC113_g13416</name>
</gene>
<sequence length="424" mass="48526">MAIPVLSAEMEDFLDLYEMNVRSPVFKTAALVDSWQDIDDLLLPALWPSLPSPVVQDADAENMKRSNKKSTSSLRWKKWRRKETERKRQHRYRERLRVERETLGNEVEILFRELEKLKEDITQKQIWSSVIVSPIKSCWLSATTSEKEKLLHSERERQRLEAAVNMQAAYIEHLRELVPDDSLDTEVGQSKSQASLTCGPTRSESEQAAAKAKRELGSEAYASTRERSLQILRGGAQATAELPTRATVRDTNEENEPHVDGVVHSVYGATDELDVELIRVDQPSSDTRSYWVKATLYYTRGLRHTTFAGVIDITSSASETLKWCMSVHLVPSSLLCPKCAKDMSLDVQRERWRCARVSCRTERSVRTGSFFGKSKLPLRKLVRLICHWEARTPVTKVAEMVGINEQAALQRSHHEQVVWHLDVR</sequence>
<comment type="caution">
    <text evidence="1">The sequence shown here is derived from an EMBL/GenBank/DDBJ whole genome shotgun (WGS) entry which is preliminary data.</text>
</comment>
<reference evidence="1" key="1">
    <citation type="submission" date="2018-10" db="EMBL/GenBank/DDBJ databases">
        <title>Effector identification in a new, highly contiguous assembly of the strawberry crown rot pathogen Phytophthora cactorum.</title>
        <authorList>
            <person name="Armitage A.D."/>
            <person name="Nellist C.F."/>
            <person name="Bates H."/>
            <person name="Vickerstaff R.J."/>
            <person name="Harrison R.J."/>
        </authorList>
    </citation>
    <scope>NUCLEOTIDE SEQUENCE</scope>
    <source>
        <strain evidence="1">15-7</strain>
    </source>
</reference>
<name>A0A8T1KEN5_9STRA</name>